<evidence type="ECO:0000313" key="2">
    <source>
        <dbReference type="EMBL" id="CAD8655903.1"/>
    </source>
</evidence>
<accession>A0A7S0QY57</accession>
<keyword evidence="1" id="KW-0812">Transmembrane</keyword>
<dbReference type="PANTHER" id="PTHR34116:SF2">
    <property type="entry name" value="THH1_TOM1_TOM3 DOMAIN-CONTAINING PROTEIN"/>
    <property type="match status" value="1"/>
</dbReference>
<feature type="transmembrane region" description="Helical" evidence="1">
    <location>
        <begin position="12"/>
        <end position="33"/>
    </location>
</feature>
<dbReference type="AlphaFoldDB" id="A0A7S0QY57"/>
<name>A0A7S0QY57_9CHLO</name>
<reference evidence="2" key="1">
    <citation type="submission" date="2021-01" db="EMBL/GenBank/DDBJ databases">
        <authorList>
            <person name="Corre E."/>
            <person name="Pelletier E."/>
            <person name="Niang G."/>
            <person name="Scheremetjew M."/>
            <person name="Finn R."/>
            <person name="Kale V."/>
            <person name="Holt S."/>
            <person name="Cochrane G."/>
            <person name="Meng A."/>
            <person name="Brown T."/>
            <person name="Cohen L."/>
        </authorList>
    </citation>
    <scope>NUCLEOTIDE SEQUENCE</scope>
    <source>
        <strain evidence="2">CCMP722</strain>
    </source>
</reference>
<dbReference type="PANTHER" id="PTHR34116">
    <property type="entry name" value="PLASMINOGEN ACTIVATOR INHIBITOR"/>
    <property type="match status" value="1"/>
</dbReference>
<organism evidence="2">
    <name type="scientific">Pyramimonas obovata</name>
    <dbReference type="NCBI Taxonomy" id="1411642"/>
    <lineage>
        <taxon>Eukaryota</taxon>
        <taxon>Viridiplantae</taxon>
        <taxon>Chlorophyta</taxon>
        <taxon>Pyramimonadophyceae</taxon>
        <taxon>Pyramimonadales</taxon>
        <taxon>Pyramimonadaceae</taxon>
        <taxon>Pyramimonas</taxon>
        <taxon>Pyramimonas incertae sedis</taxon>
    </lineage>
</organism>
<evidence type="ECO:0000256" key="1">
    <source>
        <dbReference type="SAM" id="Phobius"/>
    </source>
</evidence>
<protein>
    <submittedName>
        <fullName evidence="2">Uncharacterized protein</fullName>
    </submittedName>
</protein>
<feature type="transmembrane region" description="Helical" evidence="1">
    <location>
        <begin position="56"/>
        <end position="79"/>
    </location>
</feature>
<keyword evidence="1" id="KW-1133">Transmembrane helix</keyword>
<feature type="transmembrane region" description="Helical" evidence="1">
    <location>
        <begin position="243"/>
        <end position="265"/>
    </location>
</feature>
<feature type="transmembrane region" description="Helical" evidence="1">
    <location>
        <begin position="177"/>
        <end position="198"/>
    </location>
</feature>
<proteinExistence type="predicted"/>
<feature type="transmembrane region" description="Helical" evidence="1">
    <location>
        <begin position="277"/>
        <end position="297"/>
    </location>
</feature>
<sequence length="421" mass="46157">MIHFGASHVVNSITVAFAALFVCANVLGAIYTVRTLRLSRPFPVVHSFSLLWGTRLMLYCTASVWVLSSLLRLPLLWEISWLPSISEERQRTLCHLQPILAQGISQPWCLLLAVYSIRLVFSHSSDKEKPPFVLAWAWEAIERNLTGMSRLDSTGSAEEDFVVAAQPNKLWDRFKNLTVIGQSLVTALPLTLVLALLLRDTTVSPMHSSVNDLSRSFTETAHRGDPEECAGISTPCTLCTCPLLSVIVSIVFTVGYCIVSYFIMCQARRLVVNYNQLRRILTLQGLTACTVMVSTILRGVSAAMPVGGWGYWVLVTADIYLAALAAGAVTFVLGLKPTYDASMALHYQMPPTVLAMDIENQDAKELILMKDNALYERDDNTSSVSERNGVYGRGLVVAAAEPAKFEALTSTSSSDALAAQT</sequence>
<feature type="transmembrane region" description="Helical" evidence="1">
    <location>
        <begin position="309"/>
        <end position="335"/>
    </location>
</feature>
<dbReference type="EMBL" id="HBFA01008011">
    <property type="protein sequence ID" value="CAD8655903.1"/>
    <property type="molecule type" value="Transcribed_RNA"/>
</dbReference>
<gene>
    <name evidence="2" type="ORF">POBO1169_LOCUS4168</name>
</gene>
<keyword evidence="1" id="KW-0472">Membrane</keyword>